<feature type="domain" description="Pyrrolo-quinoline quinone repeat" evidence="3">
    <location>
        <begin position="422"/>
        <end position="533"/>
    </location>
</feature>
<evidence type="ECO:0000313" key="5">
    <source>
        <dbReference type="Proteomes" id="UP000239895"/>
    </source>
</evidence>
<dbReference type="InterPro" id="IPR018391">
    <property type="entry name" value="PQQ_b-propeller_rpt"/>
</dbReference>
<dbReference type="Proteomes" id="UP000239895">
    <property type="component" value="Unassembled WGS sequence"/>
</dbReference>
<keyword evidence="2" id="KW-1133">Transmembrane helix</keyword>
<protein>
    <submittedName>
        <fullName evidence="4">Pyrroloquinoline-quinone binding quinoprotein</fullName>
    </submittedName>
</protein>
<dbReference type="Gene3D" id="2.130.10.10">
    <property type="entry name" value="YVTN repeat-like/Quinoprotein amine dehydrogenase"/>
    <property type="match status" value="1"/>
</dbReference>
<evidence type="ECO:0000256" key="1">
    <source>
        <dbReference type="SAM" id="MobiDB-lite"/>
    </source>
</evidence>
<feature type="compositionally biased region" description="Low complexity" evidence="1">
    <location>
        <begin position="23"/>
        <end position="33"/>
    </location>
</feature>
<gene>
    <name evidence="4" type="ORF">BCL65_10289</name>
</gene>
<feature type="region of interest" description="Disordered" evidence="1">
    <location>
        <begin position="1"/>
        <end position="63"/>
    </location>
</feature>
<keyword evidence="2" id="KW-0472">Membrane</keyword>
<evidence type="ECO:0000313" key="4">
    <source>
        <dbReference type="EMBL" id="PRZ08547.1"/>
    </source>
</evidence>
<dbReference type="InterPro" id="IPR011047">
    <property type="entry name" value="Quinoprotein_ADH-like_sf"/>
</dbReference>
<dbReference type="SMART" id="SM00564">
    <property type="entry name" value="PQQ"/>
    <property type="match status" value="3"/>
</dbReference>
<keyword evidence="2" id="KW-0812">Transmembrane</keyword>
<name>A0ABX5EGD1_9MICO</name>
<dbReference type="Pfam" id="PF13360">
    <property type="entry name" value="PQQ_2"/>
    <property type="match status" value="1"/>
</dbReference>
<evidence type="ECO:0000256" key="2">
    <source>
        <dbReference type="SAM" id="Phobius"/>
    </source>
</evidence>
<dbReference type="InterPro" id="IPR015943">
    <property type="entry name" value="WD40/YVTN_repeat-like_dom_sf"/>
</dbReference>
<feature type="compositionally biased region" description="Low complexity" evidence="1">
    <location>
        <begin position="41"/>
        <end position="58"/>
    </location>
</feature>
<dbReference type="EMBL" id="PVTX01000002">
    <property type="protein sequence ID" value="PRZ08547.1"/>
    <property type="molecule type" value="Genomic_DNA"/>
</dbReference>
<evidence type="ECO:0000259" key="3">
    <source>
        <dbReference type="Pfam" id="PF13360"/>
    </source>
</evidence>
<dbReference type="SUPFAM" id="SSF50998">
    <property type="entry name" value="Quinoprotein alcohol dehydrogenase-like"/>
    <property type="match status" value="1"/>
</dbReference>
<sequence>MGRRRRAPEGAYTFDLVPDDGAEAAGSPAAGPAAPAPSDPPAAVGAGPAVPSSPGPGALSRAGRRWRGLSRGVRLGAVVVAATLVATAVVVDGVLDRGRSAELRAAAGGVVDLSVPPTEAWRLDDAEAGVQMPGGLVAVAGGVAAVHRSDELLGIDMLTGQRRWTVDLVDRAAACGPGLAFWAETVELTPTAQVVCVGEAVSGEVMVTTVDPDGTVLGRRAVAEDHDVVVPGPQGTVLTATWVGEARAVDVQLRGNPMTDLTVVGTIDDGYDLEVRATDAVTGAERWSEVVPFGEVIDSTQCVRWNTGGRTVELDRRGDVDHMVSGRLVGFSGCGVLAYFTPDGQRLDLTGLEDAEGEVVRRVRPLADGGYAVSAGPWGQASWEFQVLGADGRHRFDLEGRLLDPLATDGRPDGQRLVTGRGETRAVGPEGATTWSVRLAATRYLARAGGTAVVLDERDRVVGLDLATGEVLWVREDLFEAYAALSDGPDGQVQSVFTDGRVVALVVPTYTDTGVVSRWRAIDAITGEDLWSTDLPEDGWGVDVAVDGHLLRWWPLGLAGFTTS</sequence>
<dbReference type="InterPro" id="IPR002372">
    <property type="entry name" value="PQQ_rpt_dom"/>
</dbReference>
<proteinExistence type="predicted"/>
<organism evidence="4 5">
    <name type="scientific">Isoptericola halotolerans</name>
    <dbReference type="NCBI Taxonomy" id="300560"/>
    <lineage>
        <taxon>Bacteria</taxon>
        <taxon>Bacillati</taxon>
        <taxon>Actinomycetota</taxon>
        <taxon>Actinomycetes</taxon>
        <taxon>Micrococcales</taxon>
        <taxon>Promicromonosporaceae</taxon>
        <taxon>Isoptericola</taxon>
    </lineage>
</organism>
<feature type="transmembrane region" description="Helical" evidence="2">
    <location>
        <begin position="73"/>
        <end position="95"/>
    </location>
</feature>
<keyword evidence="5" id="KW-1185">Reference proteome</keyword>
<reference evidence="4 5" key="1">
    <citation type="submission" date="2018-03" db="EMBL/GenBank/DDBJ databases">
        <title>Comparative analysis of microorganisms from saline springs in Andes Mountain Range, Colombia.</title>
        <authorList>
            <person name="Rubin E."/>
        </authorList>
    </citation>
    <scope>NUCLEOTIDE SEQUENCE [LARGE SCALE GENOMIC DNA]</scope>
    <source>
        <strain evidence="4 5">CG 23</strain>
    </source>
</reference>
<accession>A0ABX5EGD1</accession>
<comment type="caution">
    <text evidence="4">The sequence shown here is derived from an EMBL/GenBank/DDBJ whole genome shotgun (WGS) entry which is preliminary data.</text>
</comment>